<accession>A0A7W9SQA7</accession>
<gene>
    <name evidence="2" type="ORF">HNQ39_002652</name>
</gene>
<reference evidence="2 3" key="1">
    <citation type="submission" date="2020-08" db="EMBL/GenBank/DDBJ databases">
        <title>Genomic Encyclopedia of Type Strains, Phase IV (KMG-IV): sequencing the most valuable type-strain genomes for metagenomic binning, comparative biology and taxonomic classification.</title>
        <authorList>
            <person name="Goeker M."/>
        </authorList>
    </citation>
    <scope>NUCLEOTIDE SEQUENCE [LARGE SCALE GENOMIC DNA]</scope>
    <source>
        <strain evidence="2 3">DSM 23562</strain>
    </source>
</reference>
<keyword evidence="3" id="KW-1185">Reference proteome</keyword>
<evidence type="ECO:0000256" key="1">
    <source>
        <dbReference type="SAM" id="Phobius"/>
    </source>
</evidence>
<comment type="caution">
    <text evidence="2">The sequence shown here is derived from an EMBL/GenBank/DDBJ whole genome shotgun (WGS) entry which is preliminary data.</text>
</comment>
<dbReference type="AlphaFoldDB" id="A0A7W9SQA7"/>
<dbReference type="EMBL" id="JACHGW010000002">
    <property type="protein sequence ID" value="MBB6050861.1"/>
    <property type="molecule type" value="Genomic_DNA"/>
</dbReference>
<feature type="transmembrane region" description="Helical" evidence="1">
    <location>
        <begin position="60"/>
        <end position="78"/>
    </location>
</feature>
<evidence type="ECO:0000313" key="3">
    <source>
        <dbReference type="Proteomes" id="UP000520814"/>
    </source>
</evidence>
<keyword evidence="1" id="KW-1133">Transmembrane helix</keyword>
<proteinExistence type="predicted"/>
<dbReference type="RefSeq" id="WP_184196579.1">
    <property type="nucleotide sequence ID" value="NZ_JACHGW010000002.1"/>
</dbReference>
<name>A0A7W9SQA7_ARMRO</name>
<keyword evidence="1" id="KW-0812">Transmembrane</keyword>
<sequence>MRLADGELRGLKALTLRRHVKQCPECTQTLTELGRVDTLLKSTDHFPPETRQNALPLRPIGLVGSAALLAGAALLFAIPGGPLRPTSSFAQVEAAMGRIHTAHWTSSITSVTYLNGKKQGYHSVMDCWVDLDTHRLSYRKIKSDPINPSDGIRMDQADFYVDEKAQWSVDHGSVDTYVRMDPVWAQSNKSLVEYLRESIVLPQSDPQHVEVLTVQGQKQQYTFSAWKQSDAQWQGQRALKYTRTVTFGDGAQTRPQLVTIWVDPKTMRLLRRDTRQERDSNPQLAYSYNTTSENFRYNETPPPGTFDLPIPKVGQRFSLGKAMENPQLQRDNDPAVAALARQVMECFSQRDADRLFALWDTEGVPEAEWRARQDNWRRKLASPAFGKSLAYESSEAYAVPLREFVRKSEAEPFPPQPLPCRDVTIKGWLTMEKAPHPYLVFAWARFIQREGQWRIQDLHELEETSTIKNGTIVMQRRYKK</sequence>
<protein>
    <submittedName>
        <fullName evidence="2">Uncharacterized protein</fullName>
    </submittedName>
</protein>
<organism evidence="2 3">
    <name type="scientific">Armatimonas rosea</name>
    <dbReference type="NCBI Taxonomy" id="685828"/>
    <lineage>
        <taxon>Bacteria</taxon>
        <taxon>Bacillati</taxon>
        <taxon>Armatimonadota</taxon>
        <taxon>Armatimonadia</taxon>
        <taxon>Armatimonadales</taxon>
        <taxon>Armatimonadaceae</taxon>
        <taxon>Armatimonas</taxon>
    </lineage>
</organism>
<dbReference type="Proteomes" id="UP000520814">
    <property type="component" value="Unassembled WGS sequence"/>
</dbReference>
<keyword evidence="1" id="KW-0472">Membrane</keyword>
<evidence type="ECO:0000313" key="2">
    <source>
        <dbReference type="EMBL" id="MBB6050861.1"/>
    </source>
</evidence>